<dbReference type="EMBL" id="MCGE01000018">
    <property type="protein sequence ID" value="ORZ12847.1"/>
    <property type="molecule type" value="Genomic_DNA"/>
</dbReference>
<sequence length="65" mass="7750">MTKNDGGKIKLSIHQRYKVLVPLFFKQVCILLIEAVQDSHHTRRAHLNDRHHHKYVEHHHSAHRS</sequence>
<evidence type="ECO:0000313" key="3">
    <source>
        <dbReference type="Proteomes" id="UP000193560"/>
    </source>
</evidence>
<protein>
    <submittedName>
        <fullName evidence="2">Uncharacterized protein</fullName>
    </submittedName>
</protein>
<keyword evidence="3" id="KW-1185">Reference proteome</keyword>
<accession>A0A1X2IAZ0</accession>
<comment type="caution">
    <text evidence="2">The sequence shown here is derived from an EMBL/GenBank/DDBJ whole genome shotgun (WGS) entry which is preliminary data.</text>
</comment>
<evidence type="ECO:0000256" key="1">
    <source>
        <dbReference type="SAM" id="MobiDB-lite"/>
    </source>
</evidence>
<gene>
    <name evidence="2" type="ORF">BCR42DRAFT_420095</name>
</gene>
<name>A0A1X2IAZ0_9FUNG</name>
<evidence type="ECO:0000313" key="2">
    <source>
        <dbReference type="EMBL" id="ORZ12847.1"/>
    </source>
</evidence>
<proteinExistence type="predicted"/>
<dbReference type="AlphaFoldDB" id="A0A1X2IAZ0"/>
<organism evidence="2 3">
    <name type="scientific">Absidia repens</name>
    <dbReference type="NCBI Taxonomy" id="90262"/>
    <lineage>
        <taxon>Eukaryota</taxon>
        <taxon>Fungi</taxon>
        <taxon>Fungi incertae sedis</taxon>
        <taxon>Mucoromycota</taxon>
        <taxon>Mucoromycotina</taxon>
        <taxon>Mucoromycetes</taxon>
        <taxon>Mucorales</taxon>
        <taxon>Cunninghamellaceae</taxon>
        <taxon>Absidia</taxon>
    </lineage>
</organism>
<reference evidence="2 3" key="1">
    <citation type="submission" date="2016-07" db="EMBL/GenBank/DDBJ databases">
        <title>Pervasive Adenine N6-methylation of Active Genes in Fungi.</title>
        <authorList>
            <consortium name="DOE Joint Genome Institute"/>
            <person name="Mondo S.J."/>
            <person name="Dannebaum R.O."/>
            <person name="Kuo R.C."/>
            <person name="Labutti K."/>
            <person name="Haridas S."/>
            <person name="Kuo A."/>
            <person name="Salamov A."/>
            <person name="Ahrendt S.R."/>
            <person name="Lipzen A."/>
            <person name="Sullivan W."/>
            <person name="Andreopoulos W.B."/>
            <person name="Clum A."/>
            <person name="Lindquist E."/>
            <person name="Daum C."/>
            <person name="Ramamoorthy G.K."/>
            <person name="Gryganskyi A."/>
            <person name="Culley D."/>
            <person name="Magnuson J.K."/>
            <person name="James T.Y."/>
            <person name="O'Malley M.A."/>
            <person name="Stajich J.E."/>
            <person name="Spatafora J.W."/>
            <person name="Visel A."/>
            <person name="Grigoriev I.V."/>
        </authorList>
    </citation>
    <scope>NUCLEOTIDE SEQUENCE [LARGE SCALE GENOMIC DNA]</scope>
    <source>
        <strain evidence="2 3">NRRL 1336</strain>
    </source>
</reference>
<dbReference type="Proteomes" id="UP000193560">
    <property type="component" value="Unassembled WGS sequence"/>
</dbReference>
<feature type="region of interest" description="Disordered" evidence="1">
    <location>
        <begin position="43"/>
        <end position="65"/>
    </location>
</feature>